<keyword evidence="4" id="KW-1185">Reference proteome</keyword>
<organism evidence="3 4">
    <name type="scientific">Lepidopterella palustris CBS 459.81</name>
    <dbReference type="NCBI Taxonomy" id="1314670"/>
    <lineage>
        <taxon>Eukaryota</taxon>
        <taxon>Fungi</taxon>
        <taxon>Dikarya</taxon>
        <taxon>Ascomycota</taxon>
        <taxon>Pezizomycotina</taxon>
        <taxon>Dothideomycetes</taxon>
        <taxon>Pleosporomycetidae</taxon>
        <taxon>Mytilinidiales</taxon>
        <taxon>Argynnaceae</taxon>
        <taxon>Lepidopterella</taxon>
    </lineage>
</organism>
<proteinExistence type="predicted"/>
<evidence type="ECO:0000256" key="1">
    <source>
        <dbReference type="ARBA" id="ARBA00022737"/>
    </source>
</evidence>
<evidence type="ECO:0000313" key="4">
    <source>
        <dbReference type="Proteomes" id="UP000250266"/>
    </source>
</evidence>
<dbReference type="AlphaFoldDB" id="A0A8E2J9D2"/>
<gene>
    <name evidence="3" type="ORF">K432DRAFT_312428</name>
</gene>
<accession>A0A8E2J9D2</accession>
<dbReference type="PANTHER" id="PTHR45641">
    <property type="entry name" value="TETRATRICOPEPTIDE REPEAT PROTEIN (AFU_ORTHOLOGUE AFUA_6G03870)"/>
    <property type="match status" value="1"/>
</dbReference>
<keyword evidence="2" id="KW-0802">TPR repeat</keyword>
<reference evidence="3 4" key="1">
    <citation type="journal article" date="2016" name="Nat. Commun.">
        <title>Ectomycorrhizal ecology is imprinted in the genome of the dominant symbiotic fungus Cenococcum geophilum.</title>
        <authorList>
            <consortium name="DOE Joint Genome Institute"/>
            <person name="Peter M."/>
            <person name="Kohler A."/>
            <person name="Ohm R.A."/>
            <person name="Kuo A."/>
            <person name="Krutzmann J."/>
            <person name="Morin E."/>
            <person name="Arend M."/>
            <person name="Barry K.W."/>
            <person name="Binder M."/>
            <person name="Choi C."/>
            <person name="Clum A."/>
            <person name="Copeland A."/>
            <person name="Grisel N."/>
            <person name="Haridas S."/>
            <person name="Kipfer T."/>
            <person name="LaButti K."/>
            <person name="Lindquist E."/>
            <person name="Lipzen A."/>
            <person name="Maire R."/>
            <person name="Meier B."/>
            <person name="Mihaltcheva S."/>
            <person name="Molinier V."/>
            <person name="Murat C."/>
            <person name="Poggeler S."/>
            <person name="Quandt C.A."/>
            <person name="Sperisen C."/>
            <person name="Tritt A."/>
            <person name="Tisserant E."/>
            <person name="Crous P.W."/>
            <person name="Henrissat B."/>
            <person name="Nehls U."/>
            <person name="Egli S."/>
            <person name="Spatafora J.W."/>
            <person name="Grigoriev I.V."/>
            <person name="Martin F.M."/>
        </authorList>
    </citation>
    <scope>NUCLEOTIDE SEQUENCE [LARGE SCALE GENOMIC DNA]</scope>
    <source>
        <strain evidence="3 4">CBS 459.81</strain>
    </source>
</reference>
<dbReference type="InterPro" id="IPR011990">
    <property type="entry name" value="TPR-like_helical_dom_sf"/>
</dbReference>
<dbReference type="Gene3D" id="1.25.40.10">
    <property type="entry name" value="Tetratricopeptide repeat domain"/>
    <property type="match status" value="1"/>
</dbReference>
<evidence type="ECO:0000256" key="2">
    <source>
        <dbReference type="ARBA" id="ARBA00022803"/>
    </source>
</evidence>
<evidence type="ECO:0000313" key="3">
    <source>
        <dbReference type="EMBL" id="OCK73609.1"/>
    </source>
</evidence>
<dbReference type="Proteomes" id="UP000250266">
    <property type="component" value="Unassembled WGS sequence"/>
</dbReference>
<dbReference type="EMBL" id="KV745707">
    <property type="protein sequence ID" value="OCK73609.1"/>
    <property type="molecule type" value="Genomic_DNA"/>
</dbReference>
<dbReference type="PANTHER" id="PTHR45641:SF19">
    <property type="entry name" value="NEPHROCYSTIN-3"/>
    <property type="match status" value="1"/>
</dbReference>
<dbReference type="OrthoDB" id="626167at2759"/>
<name>A0A8E2J9D2_9PEZI</name>
<dbReference type="Pfam" id="PF13424">
    <property type="entry name" value="TPR_12"/>
    <property type="match status" value="1"/>
</dbReference>
<sequence>TVNNLGNLYADLGRLDEAEKMYQRALTGYEKALGQKAVKKNIPALNTAKNLANLFWQTGRAKEAEELYGKALFGVESVFGRLSDRYRDIAEALDELRSNCKDDTNY</sequence>
<protein>
    <recommendedName>
        <fullName evidence="5">Tetratricopeptide repeat protein</fullName>
    </recommendedName>
</protein>
<feature type="non-terminal residue" evidence="3">
    <location>
        <position position="1"/>
    </location>
</feature>
<keyword evidence="1" id="KW-0677">Repeat</keyword>
<evidence type="ECO:0008006" key="5">
    <source>
        <dbReference type="Google" id="ProtNLM"/>
    </source>
</evidence>
<dbReference type="PROSITE" id="PS50293">
    <property type="entry name" value="TPR_REGION"/>
    <property type="match status" value="1"/>
</dbReference>
<dbReference type="SUPFAM" id="SSF48452">
    <property type="entry name" value="TPR-like"/>
    <property type="match status" value="1"/>
</dbReference>